<keyword evidence="1" id="KW-0436">Ligase</keyword>
<dbReference type="GO" id="GO:0016874">
    <property type="term" value="F:ligase activity"/>
    <property type="evidence" value="ECO:0007669"/>
    <property type="project" value="UniProtKB-KW"/>
</dbReference>
<comment type="caution">
    <text evidence="1">The sequence shown here is derived from an EMBL/GenBank/DDBJ whole genome shotgun (WGS) entry which is preliminary data.</text>
</comment>
<name>A0ABW2MPQ9_9FLAO</name>
<dbReference type="PANTHER" id="PTHR36932">
    <property type="entry name" value="CAPSULAR POLYSACCHARIDE BIOSYNTHESIS PROTEIN"/>
    <property type="match status" value="1"/>
</dbReference>
<evidence type="ECO:0000313" key="1">
    <source>
        <dbReference type="EMBL" id="MFC7356127.1"/>
    </source>
</evidence>
<gene>
    <name evidence="1" type="ORF">ACFQO1_00380</name>
</gene>
<dbReference type="Gene3D" id="3.40.50.12780">
    <property type="entry name" value="N-terminal domain of ligase-like"/>
    <property type="match status" value="1"/>
</dbReference>
<dbReference type="Proteomes" id="UP001596415">
    <property type="component" value="Unassembled WGS sequence"/>
</dbReference>
<dbReference type="InterPro" id="IPR042099">
    <property type="entry name" value="ANL_N_sf"/>
</dbReference>
<protein>
    <submittedName>
        <fullName evidence="1">Phenylacetate--CoA ligase family protein</fullName>
    </submittedName>
</protein>
<sequence>MNLFDLTLQFKGFPIKEARKRIAETNAISESDFSIFTEQLKSEIVGYHLRENTFYKKFAATVNISSWEDIPILKKEHIQIPLEERVSNGFSKKNTYQGRTSGSSGTPLVYAKDHFCHAMTWAHIMDRFGWYGIDFNTSYQARFYGIPLDTKGYYKERIKDTLANRHRFSIFDLSDTKLEAFLNTFRRKKFDYINGHTSSIVLFSKFLQQKGIILTSVCPTLRTCVVTSEMLFEDDKKLMEQQLGVPVINEYGASELDLIAFTNKEGNLQLNNQTVFVEIVDSNGNVVPHGQTGHIVVTSFYNKAHPFIRYDIGDLGTIDPSSTSKKPILKGLEGRANDMAHLANGKTVPGHTFYYVTKTALGSDSLVKEFVITQNDVETFTISYVSERELIASEIKSLEVALQLYLKTSVKLKHKKVDSLDRSTNGKLKQFVSLLK</sequence>
<dbReference type="RefSeq" id="WP_380215570.1">
    <property type="nucleotide sequence ID" value="NZ_JBHTBN010000001.1"/>
</dbReference>
<organism evidence="1 2">
    <name type="scientific">Jejudonia soesokkakensis</name>
    <dbReference type="NCBI Taxonomy" id="1323432"/>
    <lineage>
        <taxon>Bacteria</taxon>
        <taxon>Pseudomonadati</taxon>
        <taxon>Bacteroidota</taxon>
        <taxon>Flavobacteriia</taxon>
        <taxon>Flavobacteriales</taxon>
        <taxon>Flavobacteriaceae</taxon>
        <taxon>Jejudonia</taxon>
    </lineage>
</organism>
<dbReference type="SUPFAM" id="SSF56801">
    <property type="entry name" value="Acetyl-CoA synthetase-like"/>
    <property type="match status" value="1"/>
</dbReference>
<evidence type="ECO:0000313" key="2">
    <source>
        <dbReference type="Proteomes" id="UP001596415"/>
    </source>
</evidence>
<reference evidence="2" key="1">
    <citation type="journal article" date="2019" name="Int. J. Syst. Evol. Microbiol.">
        <title>The Global Catalogue of Microorganisms (GCM) 10K type strain sequencing project: providing services to taxonomists for standard genome sequencing and annotation.</title>
        <authorList>
            <consortium name="The Broad Institute Genomics Platform"/>
            <consortium name="The Broad Institute Genome Sequencing Center for Infectious Disease"/>
            <person name="Wu L."/>
            <person name="Ma J."/>
        </authorList>
    </citation>
    <scope>NUCLEOTIDE SEQUENCE [LARGE SCALE GENOMIC DNA]</scope>
    <source>
        <strain evidence="2">CGMCC 1.16306</strain>
    </source>
</reference>
<accession>A0ABW2MPQ9</accession>
<proteinExistence type="predicted"/>
<dbReference type="PANTHER" id="PTHR36932:SF1">
    <property type="entry name" value="CAPSULAR POLYSACCHARIDE BIOSYNTHESIS PROTEIN"/>
    <property type="match status" value="1"/>
</dbReference>
<dbReference type="InterPro" id="IPR053158">
    <property type="entry name" value="CapK_Type1_Caps_Biosynth"/>
</dbReference>
<keyword evidence="2" id="KW-1185">Reference proteome</keyword>
<dbReference type="EMBL" id="JBHTBN010000001">
    <property type="protein sequence ID" value="MFC7356127.1"/>
    <property type="molecule type" value="Genomic_DNA"/>
</dbReference>